<dbReference type="GO" id="GO:0016746">
    <property type="term" value="F:acyltransferase activity"/>
    <property type="evidence" value="ECO:0007669"/>
    <property type="project" value="UniProtKB-KW"/>
</dbReference>
<keyword evidence="4" id="KW-0963">Cytoplasm</keyword>
<comment type="cofactor">
    <cofactor evidence="1">
        <name>pyridoxal 5'-phosphate</name>
        <dbReference type="ChEBI" id="CHEBI:597326"/>
    </cofactor>
</comment>
<dbReference type="NCBIfam" id="TIGR00347">
    <property type="entry name" value="bioD"/>
    <property type="match status" value="1"/>
</dbReference>
<evidence type="ECO:0000256" key="3">
    <source>
        <dbReference type="ARBA" id="ARBA00022756"/>
    </source>
</evidence>
<dbReference type="EC" id="6.3.3.3" evidence="4"/>
<feature type="binding site" evidence="4">
    <location>
        <position position="442"/>
    </location>
    <ligand>
        <name>ATP</name>
        <dbReference type="ChEBI" id="CHEBI:30616"/>
    </ligand>
</feature>
<keyword evidence="4" id="KW-0460">Magnesium</keyword>
<dbReference type="InterPro" id="IPR004472">
    <property type="entry name" value="DTB_synth_BioD"/>
</dbReference>
<keyword evidence="4" id="KW-0436">Ligase</keyword>
<comment type="caution">
    <text evidence="4">Lacks conserved residue(s) required for the propagation of feature annotation.</text>
</comment>
<keyword evidence="2 6" id="KW-0808">Transferase</keyword>
<evidence type="ECO:0000256" key="4">
    <source>
        <dbReference type="HAMAP-Rule" id="MF_00336"/>
    </source>
</evidence>
<comment type="similarity">
    <text evidence="4">Belongs to the dethiobiotin synthetase family.</text>
</comment>
<feature type="binding site" evidence="4">
    <location>
        <position position="409"/>
    </location>
    <ligand>
        <name>Mg(2+)</name>
        <dbReference type="ChEBI" id="CHEBI:18420"/>
    </ligand>
</feature>
<comment type="subunit">
    <text evidence="4">Homodimer.</text>
</comment>
<comment type="catalytic activity">
    <reaction evidence="4">
        <text>(7R,8S)-7,8-diammoniononanoate + CO2 + ATP = (4R,5S)-dethiobiotin + ADP + phosphate + 3 H(+)</text>
        <dbReference type="Rhea" id="RHEA:15805"/>
        <dbReference type="ChEBI" id="CHEBI:15378"/>
        <dbReference type="ChEBI" id="CHEBI:16526"/>
        <dbReference type="ChEBI" id="CHEBI:30616"/>
        <dbReference type="ChEBI" id="CHEBI:43474"/>
        <dbReference type="ChEBI" id="CHEBI:149469"/>
        <dbReference type="ChEBI" id="CHEBI:149473"/>
        <dbReference type="ChEBI" id="CHEBI:456216"/>
        <dbReference type="EC" id="6.3.3.3"/>
    </reaction>
</comment>
<comment type="function">
    <text evidence="4">Catalyzes a mechanistically unusual reaction, the ATP-dependent insertion of CO2 between the N7 and N8 nitrogen atoms of 7,8-diaminopelargonic acid (DAPA, also called 7,8-diammoniononanoate) to form a ureido ring.</text>
</comment>
<feature type="binding site" evidence="4">
    <location>
        <position position="502"/>
    </location>
    <ligand>
        <name>Mg(2+)</name>
        <dbReference type="ChEBI" id="CHEBI:18420"/>
    </ligand>
</feature>
<feature type="binding site" evidence="4">
    <location>
        <begin position="502"/>
        <end position="505"/>
    </location>
    <ligand>
        <name>ATP</name>
        <dbReference type="ChEBI" id="CHEBI:30616"/>
    </ligand>
</feature>
<keyword evidence="7" id="KW-1185">Reference proteome</keyword>
<dbReference type="RefSeq" id="WP_419186089.1">
    <property type="nucleotide sequence ID" value="NZ_CP036290.1"/>
</dbReference>
<feature type="active site" evidence="4">
    <location>
        <position position="427"/>
    </location>
</feature>
<comment type="cofactor">
    <cofactor evidence="4">
        <name>Mg(2+)</name>
        <dbReference type="ChEBI" id="CHEBI:18420"/>
    </cofactor>
</comment>
<dbReference type="Gene3D" id="3.40.640.10">
    <property type="entry name" value="Type I PLP-dependent aspartate aminotransferase-like (Major domain)"/>
    <property type="match status" value="1"/>
</dbReference>
<dbReference type="Pfam" id="PF00155">
    <property type="entry name" value="Aminotran_1_2"/>
    <property type="match status" value="1"/>
</dbReference>
<dbReference type="InterPro" id="IPR015422">
    <property type="entry name" value="PyrdxlP-dep_Trfase_small"/>
</dbReference>
<dbReference type="GO" id="GO:0005524">
    <property type="term" value="F:ATP binding"/>
    <property type="evidence" value="ECO:0007669"/>
    <property type="project" value="UniProtKB-UniRule"/>
</dbReference>
<dbReference type="InterPro" id="IPR027417">
    <property type="entry name" value="P-loop_NTPase"/>
</dbReference>
<sequence length="620" mass="64849">MNAGLPVELRDALARLSAEGRRRPWPPRAAAGADFASNDYLGLARRPEIVDAARAALAEHGAGSTAARQLGGSAVPAARAERAVAEWLGAEAAILFPSGYQANLGAIGALCGRGDAVFSDALNHASLIDGVRLSRARVEVFAHLDLDELEHGLARARGARRRLVAVESVFSMDGDLAPLGELAELCARHDAWLVVDEAHSVGLLGPNGAGSWAAAEAAGADPTRVIARIVTGGKSLGVAGAFVVGALDTVEWLANSARAFLFTTASPPALVGALERAIEVAAGADEERERTLRHARRIAAALELPEPAGAIVPFVVGADADAVELARSVSASDLDVRAVRPPTVPDGTARLRLVAHAHNSDGEVERLVEALAAAPRPATIDRSVRVRSGGCERADVLCVVGTDTDIGKTAVSSALLLAAPQDTRYWKPVQTGAVDLDDPDDDTATVMRRTGLEAARFAEPLVRYALPASPHEAAAAAGCTLPVHELTPRLEALRARGPLLIELAGGLLVPLDDETTQADWLEEVRPRLVLVARSGLGTLNHTLLTAEALRARRLEPALVVLVGEPHPSNRATLAARLAPVPVIEMPRLDTLERAALEAWGVSVDLAQLAFGTRPANTANH</sequence>
<dbReference type="GO" id="GO:0004141">
    <property type="term" value="F:dethiobiotin synthase activity"/>
    <property type="evidence" value="ECO:0007669"/>
    <property type="project" value="UniProtKB-UniRule"/>
</dbReference>
<evidence type="ECO:0000259" key="5">
    <source>
        <dbReference type="Pfam" id="PF00155"/>
    </source>
</evidence>
<dbReference type="InterPro" id="IPR050087">
    <property type="entry name" value="AON_synthase_class-II"/>
</dbReference>
<dbReference type="Pfam" id="PF13500">
    <property type="entry name" value="AAA_26"/>
    <property type="match status" value="1"/>
</dbReference>
<keyword evidence="4" id="KW-0067">ATP-binding</keyword>
<dbReference type="GO" id="GO:0000287">
    <property type="term" value="F:magnesium ion binding"/>
    <property type="evidence" value="ECO:0007669"/>
    <property type="project" value="UniProtKB-UniRule"/>
</dbReference>
<accession>A0A518D4K8</accession>
<dbReference type="InterPro" id="IPR015424">
    <property type="entry name" value="PyrdxlP-dep_Trfase"/>
</dbReference>
<protein>
    <recommendedName>
        <fullName evidence="4">ATP-dependent dethiobiotin synthetase BioD</fullName>
        <ecNumber evidence="4">6.3.3.3</ecNumber>
    </recommendedName>
    <alternativeName>
        <fullName evidence="4">DTB synthetase</fullName>
        <shortName evidence="4">DTBS</shortName>
    </alternativeName>
    <alternativeName>
        <fullName evidence="4">Dethiobiotin synthase</fullName>
    </alternativeName>
</protein>
<reference evidence="6 7" key="1">
    <citation type="submission" date="2019-02" db="EMBL/GenBank/DDBJ databases">
        <title>Deep-cultivation of Planctomycetes and their phenomic and genomic characterization uncovers novel biology.</title>
        <authorList>
            <person name="Wiegand S."/>
            <person name="Jogler M."/>
            <person name="Boedeker C."/>
            <person name="Pinto D."/>
            <person name="Vollmers J."/>
            <person name="Rivas-Marin E."/>
            <person name="Kohn T."/>
            <person name="Peeters S.H."/>
            <person name="Heuer A."/>
            <person name="Rast P."/>
            <person name="Oberbeckmann S."/>
            <person name="Bunk B."/>
            <person name="Jeske O."/>
            <person name="Meyerdierks A."/>
            <person name="Storesund J.E."/>
            <person name="Kallscheuer N."/>
            <person name="Luecker S."/>
            <person name="Lage O.M."/>
            <person name="Pohl T."/>
            <person name="Merkel B.J."/>
            <person name="Hornburger P."/>
            <person name="Mueller R.-W."/>
            <person name="Bruemmer F."/>
            <person name="Labrenz M."/>
            <person name="Spormann A.M."/>
            <person name="Op den Camp H."/>
            <person name="Overmann J."/>
            <person name="Amann R."/>
            <person name="Jetten M.S.M."/>
            <person name="Mascher T."/>
            <person name="Medema M.H."/>
            <person name="Devos D.P."/>
            <person name="Kaster A.-K."/>
            <person name="Ovreas L."/>
            <person name="Rohde M."/>
            <person name="Galperin M.Y."/>
            <person name="Jogler C."/>
        </authorList>
    </citation>
    <scope>NUCLEOTIDE SEQUENCE [LARGE SCALE GENOMIC DNA]</scope>
    <source>
        <strain evidence="6 7">Pla163</strain>
    </source>
</reference>
<keyword evidence="4" id="KW-0547">Nucleotide-binding</keyword>
<dbReference type="PANTHER" id="PTHR13693">
    <property type="entry name" value="CLASS II AMINOTRANSFERASE/8-AMINO-7-OXONONANOATE SYNTHASE"/>
    <property type="match status" value="1"/>
</dbReference>
<dbReference type="CDD" id="cd03109">
    <property type="entry name" value="DTBS"/>
    <property type="match status" value="1"/>
</dbReference>
<comment type="pathway">
    <text evidence="4">Cofactor biosynthesis; biotin biosynthesis; biotin from 7,8-diaminononanoate: step 1/2.</text>
</comment>
<keyword evidence="6" id="KW-0012">Acyltransferase</keyword>
<proteinExistence type="inferred from homology"/>
<feature type="domain" description="Aminotransferase class I/classII large" evidence="5">
    <location>
        <begin position="34"/>
        <end position="371"/>
    </location>
</feature>
<dbReference type="Gene3D" id="3.90.1150.10">
    <property type="entry name" value="Aspartate Aminotransferase, domain 1"/>
    <property type="match status" value="1"/>
</dbReference>
<dbReference type="AlphaFoldDB" id="A0A518D4K8"/>
<dbReference type="GO" id="GO:0009102">
    <property type="term" value="P:biotin biosynthetic process"/>
    <property type="evidence" value="ECO:0007669"/>
    <property type="project" value="UniProtKB-UniRule"/>
</dbReference>
<dbReference type="GO" id="GO:0030170">
    <property type="term" value="F:pyridoxal phosphate binding"/>
    <property type="evidence" value="ECO:0007669"/>
    <property type="project" value="InterPro"/>
</dbReference>
<dbReference type="InterPro" id="IPR004839">
    <property type="entry name" value="Aminotransferase_I/II_large"/>
</dbReference>
<dbReference type="EMBL" id="CP036290">
    <property type="protein sequence ID" value="QDU86408.1"/>
    <property type="molecule type" value="Genomic_DNA"/>
</dbReference>
<feature type="binding site" evidence="4">
    <location>
        <position position="431"/>
    </location>
    <ligand>
        <name>substrate</name>
    </ligand>
</feature>
<dbReference type="Proteomes" id="UP000319342">
    <property type="component" value="Chromosome"/>
</dbReference>
<dbReference type="UniPathway" id="UPA00078">
    <property type="reaction ID" value="UER00161"/>
</dbReference>
<dbReference type="SUPFAM" id="SSF53383">
    <property type="entry name" value="PLP-dependent transferases"/>
    <property type="match status" value="1"/>
</dbReference>
<evidence type="ECO:0000256" key="2">
    <source>
        <dbReference type="ARBA" id="ARBA00022679"/>
    </source>
</evidence>
<evidence type="ECO:0000256" key="1">
    <source>
        <dbReference type="ARBA" id="ARBA00001933"/>
    </source>
</evidence>
<comment type="subcellular location">
    <subcellularLocation>
        <location evidence="4">Cytoplasm</location>
    </subcellularLocation>
</comment>
<keyword evidence="4" id="KW-0479">Metal-binding</keyword>
<keyword evidence="3 4" id="KW-0093">Biotin biosynthesis</keyword>
<dbReference type="SUPFAM" id="SSF52540">
    <property type="entry name" value="P-loop containing nucleoside triphosphate hydrolases"/>
    <property type="match status" value="1"/>
</dbReference>
<dbReference type="GO" id="GO:0005737">
    <property type="term" value="C:cytoplasm"/>
    <property type="evidence" value="ECO:0007669"/>
    <property type="project" value="UniProtKB-SubCell"/>
</dbReference>
<name>A0A518D4K8_9BACT</name>
<dbReference type="HAMAP" id="MF_00336">
    <property type="entry name" value="BioD"/>
    <property type="match status" value="1"/>
</dbReference>
<feature type="binding site" evidence="4">
    <location>
        <begin position="586"/>
        <end position="588"/>
    </location>
    <ligand>
        <name>ATP</name>
        <dbReference type="ChEBI" id="CHEBI:30616"/>
    </ligand>
</feature>
<gene>
    <name evidence="6" type="primary">bioF_2</name>
    <name evidence="4" type="synonym">bioD</name>
    <name evidence="6" type="ORF">Pla163_35590</name>
</gene>
<evidence type="ECO:0000313" key="7">
    <source>
        <dbReference type="Proteomes" id="UP000319342"/>
    </source>
</evidence>
<dbReference type="Gene3D" id="3.40.50.300">
    <property type="entry name" value="P-loop containing nucleotide triphosphate hydrolases"/>
    <property type="match status" value="1"/>
</dbReference>
<evidence type="ECO:0000313" key="6">
    <source>
        <dbReference type="EMBL" id="QDU86408.1"/>
    </source>
</evidence>
<feature type="binding site" evidence="4">
    <location>
        <position position="442"/>
    </location>
    <ligand>
        <name>Mg(2+)</name>
        <dbReference type="ChEBI" id="CHEBI:18420"/>
    </ligand>
</feature>
<organism evidence="6 7">
    <name type="scientific">Rohdeia mirabilis</name>
    <dbReference type="NCBI Taxonomy" id="2528008"/>
    <lineage>
        <taxon>Bacteria</taxon>
        <taxon>Pseudomonadati</taxon>
        <taxon>Planctomycetota</taxon>
        <taxon>Planctomycetia</taxon>
        <taxon>Planctomycetia incertae sedis</taxon>
        <taxon>Rohdeia</taxon>
    </lineage>
</organism>
<dbReference type="InterPro" id="IPR015421">
    <property type="entry name" value="PyrdxlP-dep_Trfase_major"/>
</dbReference>